<dbReference type="PRINTS" id="PR00465">
    <property type="entry name" value="EP450IV"/>
</dbReference>
<keyword evidence="15" id="KW-1185">Reference proteome</keyword>
<evidence type="ECO:0000313" key="15">
    <source>
        <dbReference type="Proteomes" id="UP000479190"/>
    </source>
</evidence>
<dbReference type="GO" id="GO:0004497">
    <property type="term" value="F:monooxygenase activity"/>
    <property type="evidence" value="ECO:0007669"/>
    <property type="project" value="UniProtKB-KW"/>
</dbReference>
<evidence type="ECO:0000256" key="6">
    <source>
        <dbReference type="ARBA" id="ARBA00022617"/>
    </source>
</evidence>
<evidence type="ECO:0000256" key="10">
    <source>
        <dbReference type="ARBA" id="ARBA00023033"/>
    </source>
</evidence>
<feature type="region of interest" description="Disordered" evidence="13">
    <location>
        <begin position="139"/>
        <end position="171"/>
    </location>
</feature>
<dbReference type="AlphaFoldDB" id="A0A6H5J2U9"/>
<dbReference type="InterPro" id="IPR002403">
    <property type="entry name" value="Cyt_P450_E_grp-IV"/>
</dbReference>
<comment type="subcellular location">
    <subcellularLocation>
        <location evidence="4">Endoplasmic reticulum membrane</location>
        <topology evidence="4">Peripheral membrane protein</topology>
    </subcellularLocation>
    <subcellularLocation>
        <location evidence="3">Microsome membrane</location>
        <topology evidence="3">Peripheral membrane protein</topology>
    </subcellularLocation>
</comment>
<dbReference type="Proteomes" id="UP000479190">
    <property type="component" value="Unassembled WGS sequence"/>
</dbReference>
<evidence type="ECO:0000256" key="8">
    <source>
        <dbReference type="ARBA" id="ARBA00023002"/>
    </source>
</evidence>
<dbReference type="OrthoDB" id="1470350at2759"/>
<dbReference type="InterPro" id="IPR036396">
    <property type="entry name" value="Cyt_P450_sf"/>
</dbReference>
<feature type="compositionally biased region" description="Low complexity" evidence="13">
    <location>
        <begin position="162"/>
        <end position="171"/>
    </location>
</feature>
<evidence type="ECO:0000256" key="13">
    <source>
        <dbReference type="SAM" id="MobiDB-lite"/>
    </source>
</evidence>
<dbReference type="InterPro" id="IPR001128">
    <property type="entry name" value="Cyt_P450"/>
</dbReference>
<dbReference type="GO" id="GO:0005789">
    <property type="term" value="C:endoplasmic reticulum membrane"/>
    <property type="evidence" value="ECO:0007669"/>
    <property type="project" value="UniProtKB-SubCell"/>
</dbReference>
<evidence type="ECO:0000256" key="1">
    <source>
        <dbReference type="ARBA" id="ARBA00001971"/>
    </source>
</evidence>
<protein>
    <submittedName>
        <fullName evidence="14">Uncharacterized protein</fullName>
    </submittedName>
</protein>
<dbReference type="GO" id="GO:0016705">
    <property type="term" value="F:oxidoreductase activity, acting on paired donors, with incorporation or reduction of molecular oxygen"/>
    <property type="evidence" value="ECO:0007669"/>
    <property type="project" value="InterPro"/>
</dbReference>
<dbReference type="InterPro" id="IPR050196">
    <property type="entry name" value="Cytochrome_P450_Monoox"/>
</dbReference>
<keyword evidence="10 12" id="KW-0503">Monooxygenase</keyword>
<keyword evidence="9 11" id="KW-0408">Iron</keyword>
<evidence type="ECO:0000256" key="12">
    <source>
        <dbReference type="RuleBase" id="RU000461"/>
    </source>
</evidence>
<proteinExistence type="inferred from homology"/>
<reference evidence="14 15" key="1">
    <citation type="submission" date="2020-02" db="EMBL/GenBank/DDBJ databases">
        <authorList>
            <person name="Ferguson B K."/>
        </authorList>
    </citation>
    <scope>NUCLEOTIDE SEQUENCE [LARGE SCALE GENOMIC DNA]</scope>
</reference>
<comment type="function">
    <text evidence="2">May be involved in the metabolism of insect hormones and in the breakdown of synthetic insecticides.</text>
</comment>
<dbReference type="SUPFAM" id="SSF48264">
    <property type="entry name" value="Cytochrome P450"/>
    <property type="match status" value="1"/>
</dbReference>
<dbReference type="GO" id="GO:0020037">
    <property type="term" value="F:heme binding"/>
    <property type="evidence" value="ECO:0007669"/>
    <property type="project" value="InterPro"/>
</dbReference>
<comment type="similarity">
    <text evidence="5 12">Belongs to the cytochrome P450 family.</text>
</comment>
<keyword evidence="6 11" id="KW-0349">Heme</keyword>
<dbReference type="Pfam" id="PF00067">
    <property type="entry name" value="p450"/>
    <property type="match status" value="2"/>
</dbReference>
<keyword evidence="7 11" id="KW-0479">Metal-binding</keyword>
<dbReference type="Gene3D" id="1.10.630.10">
    <property type="entry name" value="Cytochrome P450"/>
    <property type="match status" value="2"/>
</dbReference>
<dbReference type="PANTHER" id="PTHR24291:SF50">
    <property type="entry name" value="BIFUNCTIONAL ALBAFLAVENONE MONOOXYGENASE_TERPENE SYNTHASE"/>
    <property type="match status" value="1"/>
</dbReference>
<feature type="binding site" description="axial binding residue" evidence="11">
    <location>
        <position position="506"/>
    </location>
    <ligand>
        <name>heme</name>
        <dbReference type="ChEBI" id="CHEBI:30413"/>
    </ligand>
    <ligandPart>
        <name>Fe</name>
        <dbReference type="ChEBI" id="CHEBI:18248"/>
    </ligandPart>
</feature>
<comment type="cofactor">
    <cofactor evidence="1 11">
        <name>heme</name>
        <dbReference type="ChEBI" id="CHEBI:30413"/>
    </cofactor>
</comment>
<accession>A0A6H5J2U9</accession>
<dbReference type="GO" id="GO:0005506">
    <property type="term" value="F:iron ion binding"/>
    <property type="evidence" value="ECO:0007669"/>
    <property type="project" value="InterPro"/>
</dbReference>
<dbReference type="PROSITE" id="PS00086">
    <property type="entry name" value="CYTOCHROME_P450"/>
    <property type="match status" value="1"/>
</dbReference>
<dbReference type="InterPro" id="IPR017972">
    <property type="entry name" value="Cyt_P450_CS"/>
</dbReference>
<dbReference type="EMBL" id="CADCXV010001361">
    <property type="protein sequence ID" value="CAB0043925.1"/>
    <property type="molecule type" value="Genomic_DNA"/>
</dbReference>
<dbReference type="PANTHER" id="PTHR24291">
    <property type="entry name" value="CYTOCHROME P450 FAMILY 4"/>
    <property type="match status" value="1"/>
</dbReference>
<gene>
    <name evidence="14" type="ORF">TBRA_LOCUS15513</name>
</gene>
<evidence type="ECO:0000256" key="7">
    <source>
        <dbReference type="ARBA" id="ARBA00022723"/>
    </source>
</evidence>
<evidence type="ECO:0000256" key="4">
    <source>
        <dbReference type="ARBA" id="ARBA00004406"/>
    </source>
</evidence>
<evidence type="ECO:0000256" key="3">
    <source>
        <dbReference type="ARBA" id="ARBA00004174"/>
    </source>
</evidence>
<keyword evidence="8 12" id="KW-0560">Oxidoreductase</keyword>
<name>A0A6H5J2U9_9HYME</name>
<evidence type="ECO:0000256" key="11">
    <source>
        <dbReference type="PIRSR" id="PIRSR602403-1"/>
    </source>
</evidence>
<organism evidence="14 15">
    <name type="scientific">Trichogramma brassicae</name>
    <dbReference type="NCBI Taxonomy" id="86971"/>
    <lineage>
        <taxon>Eukaryota</taxon>
        <taxon>Metazoa</taxon>
        <taxon>Ecdysozoa</taxon>
        <taxon>Arthropoda</taxon>
        <taxon>Hexapoda</taxon>
        <taxon>Insecta</taxon>
        <taxon>Pterygota</taxon>
        <taxon>Neoptera</taxon>
        <taxon>Endopterygota</taxon>
        <taxon>Hymenoptera</taxon>
        <taxon>Apocrita</taxon>
        <taxon>Proctotrupomorpha</taxon>
        <taxon>Chalcidoidea</taxon>
        <taxon>Trichogrammatidae</taxon>
        <taxon>Trichogramma</taxon>
    </lineage>
</organism>
<evidence type="ECO:0000256" key="5">
    <source>
        <dbReference type="ARBA" id="ARBA00010617"/>
    </source>
</evidence>
<evidence type="ECO:0000256" key="9">
    <source>
        <dbReference type="ARBA" id="ARBA00023004"/>
    </source>
</evidence>
<sequence length="589" mass="66977">MSTILERPRSLRQSVNWEVHEERVTFLRRLCDLIRNWEGPIPSLGDVFRREEIENLLMDSVKFSHSVVGRPEKLIIEFVARSGYRDEPRIDENGGKPVLRRATPIHRAARRTPFDWESTVTELFKIHARLHEAFARGLQGGMSRRRREIPPGARPGRRRSAGSRSAHGGQRRFAAALGSVARQTRRGRVALLRAGADANSGTKLTPLQLVCRRARDKTTTARSSRSSGRATFCSERCGSTPRTPRVGRRCTTVLAASILVLASLWIVKLLLGCSEKRKNLIRLASKLPGPPTVPLIGNALHFACRPDETLDKVRELAKNYDTPLRFWLGPKLFVVLTEPQDYEAIAQKWREHKTVDKPSRSILLEQLIDHVARTDLMTDEQLRDETYTMFTADKVREEMERVVGAASSIEMEHLNELSYTEMVIKETMRLYPIAPLMVRQARGDISLETCTIPEGCSILMVPFATHRSAKYWRQPDDFLPERFSPENSSDRHAFAYVPFSAGIRGCIGANAHRLISFFFLFICFYTNRSKICHDAIENDHRPRRAKLSFDQQQKDGRYSTENGHIGALEGRLRRIDPTTASKLIFGGKN</sequence>
<evidence type="ECO:0000313" key="14">
    <source>
        <dbReference type="EMBL" id="CAB0043925.1"/>
    </source>
</evidence>
<evidence type="ECO:0000256" key="2">
    <source>
        <dbReference type="ARBA" id="ARBA00003690"/>
    </source>
</evidence>